<keyword evidence="2" id="KW-1185">Reference proteome</keyword>
<proteinExistence type="predicted"/>
<name>A0A4Y2ELB7_ARAVE</name>
<evidence type="ECO:0000313" key="1">
    <source>
        <dbReference type="EMBL" id="GBM28624.1"/>
    </source>
</evidence>
<dbReference type="Proteomes" id="UP000499080">
    <property type="component" value="Unassembled WGS sequence"/>
</dbReference>
<dbReference type="AlphaFoldDB" id="A0A4Y2ELB7"/>
<comment type="caution">
    <text evidence="1">The sequence shown here is derived from an EMBL/GenBank/DDBJ whole genome shotgun (WGS) entry which is preliminary data.</text>
</comment>
<sequence>MSRSRDHITRPPLPDLAFRTLGKIKSGPVWRDRLSLLSSKLGDDNLRKEDLKLRHTPNSIDKNLRFAVWMSECSYECWSLIGEPKCSIIHAPIPYPDSWIPIPRRTLMSPLNVIQNLQNSLKWIDSLQRWPFLAVSAALKGTEVYYEVGVLS</sequence>
<dbReference type="EMBL" id="BGPR01000615">
    <property type="protein sequence ID" value="GBM28624.1"/>
    <property type="molecule type" value="Genomic_DNA"/>
</dbReference>
<gene>
    <name evidence="1" type="ORF">AVEN_72195_1</name>
</gene>
<organism evidence="1 2">
    <name type="scientific">Araneus ventricosus</name>
    <name type="common">Orbweaver spider</name>
    <name type="synonym">Epeira ventricosa</name>
    <dbReference type="NCBI Taxonomy" id="182803"/>
    <lineage>
        <taxon>Eukaryota</taxon>
        <taxon>Metazoa</taxon>
        <taxon>Ecdysozoa</taxon>
        <taxon>Arthropoda</taxon>
        <taxon>Chelicerata</taxon>
        <taxon>Arachnida</taxon>
        <taxon>Araneae</taxon>
        <taxon>Araneomorphae</taxon>
        <taxon>Entelegynae</taxon>
        <taxon>Araneoidea</taxon>
        <taxon>Araneidae</taxon>
        <taxon>Araneus</taxon>
    </lineage>
</organism>
<protein>
    <submittedName>
        <fullName evidence="1">Uncharacterized protein</fullName>
    </submittedName>
</protein>
<evidence type="ECO:0000313" key="2">
    <source>
        <dbReference type="Proteomes" id="UP000499080"/>
    </source>
</evidence>
<reference evidence="1 2" key="1">
    <citation type="journal article" date="2019" name="Sci. Rep.">
        <title>Orb-weaving spider Araneus ventricosus genome elucidates the spidroin gene catalogue.</title>
        <authorList>
            <person name="Kono N."/>
            <person name="Nakamura H."/>
            <person name="Ohtoshi R."/>
            <person name="Moran D.A.P."/>
            <person name="Shinohara A."/>
            <person name="Yoshida Y."/>
            <person name="Fujiwara M."/>
            <person name="Mori M."/>
            <person name="Tomita M."/>
            <person name="Arakawa K."/>
        </authorList>
    </citation>
    <scope>NUCLEOTIDE SEQUENCE [LARGE SCALE GENOMIC DNA]</scope>
</reference>
<accession>A0A4Y2ELB7</accession>